<evidence type="ECO:0000256" key="3">
    <source>
        <dbReference type="ARBA" id="ARBA00008343"/>
    </source>
</evidence>
<evidence type="ECO:0000256" key="4">
    <source>
        <dbReference type="ARBA" id="ARBA00012045"/>
    </source>
</evidence>
<organism evidence="16 17">
    <name type="scientific">Roseibium polysiphoniae</name>
    <dbReference type="NCBI Taxonomy" id="2571221"/>
    <lineage>
        <taxon>Bacteria</taxon>
        <taxon>Pseudomonadati</taxon>
        <taxon>Pseudomonadota</taxon>
        <taxon>Alphaproteobacteria</taxon>
        <taxon>Hyphomicrobiales</taxon>
        <taxon>Stappiaceae</taxon>
        <taxon>Roseibium</taxon>
    </lineage>
</organism>
<reference evidence="16" key="1">
    <citation type="submission" date="2018-08" db="EMBL/GenBank/DDBJ databases">
        <authorList>
            <person name="Jin W."/>
            <person name="Wang H."/>
            <person name="Yang Y."/>
            <person name="Li M."/>
            <person name="Liu J."/>
        </authorList>
    </citation>
    <scope>NUCLEOTIDE SEQUENCE</scope>
    <source>
        <strain evidence="16">AESS21</strain>
    </source>
</reference>
<dbReference type="CDD" id="cd03431">
    <property type="entry name" value="NUDIX_DNA_Glycosylase_C-MutY"/>
    <property type="match status" value="1"/>
</dbReference>
<sequence>MNSLSTSDALLDWYDRHARTLPWRTSPEDRRLGVVPDPYSVWLSEIMLQQTTVAAVKDYYVKFLALWPRVEDLAAADTEDVMKAWAGLGYYSRARNLKKCAEQVAFELGGQFPETEEGLQSLPGIGPYTAAAISAIAFNHHAAVVDGNVERVLSRLHEITTPLPDAKPAIREAMDALTPHDRPGDFAQAVMDLGATICTPKRPACALCPWMTACKSRSSGLAETLPRKAPKKAKPTRKGVAFIAIRDHDNAVLMGRRPPKGLLGGMTEVPGTLWADDFDLSTALSHAPVQGNWRKRSGIVKHTFTHFHLELDIYVCRLAPESPPPQELWWSEKEQQTDEALPTVMRKALEAGLSST</sequence>
<dbReference type="PROSITE" id="PS01155">
    <property type="entry name" value="ENDONUCLEASE_III_2"/>
    <property type="match status" value="1"/>
</dbReference>
<dbReference type="SUPFAM" id="SSF48150">
    <property type="entry name" value="DNA-glycosylase"/>
    <property type="match status" value="1"/>
</dbReference>
<dbReference type="GO" id="GO:0034039">
    <property type="term" value="F:8-oxo-7,8-dihydroguanine DNA N-glycosylase activity"/>
    <property type="evidence" value="ECO:0007669"/>
    <property type="project" value="TreeGrafter"/>
</dbReference>
<reference evidence="16" key="2">
    <citation type="journal article" date="2021" name="Microorganisms">
        <title>Bacterial Dimethylsulfoniopropionate Biosynthesis in the East China Sea.</title>
        <authorList>
            <person name="Liu J."/>
            <person name="Zhang Y."/>
            <person name="Liu J."/>
            <person name="Zhong H."/>
            <person name="Williams B.T."/>
            <person name="Zheng Y."/>
            <person name="Curson A.R.J."/>
            <person name="Sun C."/>
            <person name="Sun H."/>
            <person name="Song D."/>
            <person name="Wagner Mackenzie B."/>
            <person name="Bermejo Martinez A."/>
            <person name="Todd J.D."/>
            <person name="Zhang X.H."/>
        </authorList>
    </citation>
    <scope>NUCLEOTIDE SEQUENCE</scope>
    <source>
        <strain evidence="16">AESS21</strain>
    </source>
</reference>
<dbReference type="InterPro" id="IPR044298">
    <property type="entry name" value="MIG/MutY"/>
</dbReference>
<evidence type="ECO:0000259" key="15">
    <source>
        <dbReference type="SMART" id="SM00478"/>
    </source>
</evidence>
<evidence type="ECO:0000256" key="13">
    <source>
        <dbReference type="ARBA" id="ARBA00023295"/>
    </source>
</evidence>
<keyword evidence="10 14" id="KW-0408">Iron</keyword>
<dbReference type="GO" id="GO:0006298">
    <property type="term" value="P:mismatch repair"/>
    <property type="evidence" value="ECO:0007669"/>
    <property type="project" value="TreeGrafter"/>
</dbReference>
<dbReference type="Pfam" id="PF00730">
    <property type="entry name" value="HhH-GPD"/>
    <property type="match status" value="1"/>
</dbReference>
<gene>
    <name evidence="16" type="primary">mutY</name>
    <name evidence="16" type="ORF">DYI23_14015</name>
</gene>
<dbReference type="InterPro" id="IPR011257">
    <property type="entry name" value="DNA_glycosylase"/>
</dbReference>
<evidence type="ECO:0000256" key="12">
    <source>
        <dbReference type="ARBA" id="ARBA00023204"/>
    </source>
</evidence>
<accession>A0A944CF46</accession>
<comment type="caution">
    <text evidence="16">The sequence shown here is derived from an EMBL/GenBank/DDBJ whole genome shotgun (WGS) entry which is preliminary data.</text>
</comment>
<evidence type="ECO:0000256" key="14">
    <source>
        <dbReference type="RuleBase" id="RU365096"/>
    </source>
</evidence>
<keyword evidence="11" id="KW-0411">Iron-sulfur</keyword>
<comment type="function">
    <text evidence="2">Adenine glycosylase active on G-A mispairs. MutY also corrects error-prone DNA synthesis past GO lesions which are due to the oxidatively damaged form of guanine: 7,8-dihydro-8-oxoguanine (8-oxo-dGTP).</text>
</comment>
<dbReference type="GO" id="GO:0051539">
    <property type="term" value="F:4 iron, 4 sulfur cluster binding"/>
    <property type="evidence" value="ECO:0007669"/>
    <property type="project" value="UniProtKB-UniRule"/>
</dbReference>
<keyword evidence="6" id="KW-0004">4Fe-4S</keyword>
<evidence type="ECO:0000256" key="7">
    <source>
        <dbReference type="ARBA" id="ARBA00022723"/>
    </source>
</evidence>
<keyword evidence="7" id="KW-0479">Metal-binding</keyword>
<dbReference type="FunFam" id="1.10.340.30:FF:000002">
    <property type="entry name" value="Adenine DNA glycosylase"/>
    <property type="match status" value="1"/>
</dbReference>
<evidence type="ECO:0000256" key="5">
    <source>
        <dbReference type="ARBA" id="ARBA00022023"/>
    </source>
</evidence>
<proteinExistence type="inferred from homology"/>
<dbReference type="SMART" id="SM00478">
    <property type="entry name" value="ENDO3c"/>
    <property type="match status" value="1"/>
</dbReference>
<dbReference type="InterPro" id="IPR004036">
    <property type="entry name" value="Endonuclease-III-like_CS2"/>
</dbReference>
<dbReference type="InterPro" id="IPR029119">
    <property type="entry name" value="MutY_C"/>
</dbReference>
<evidence type="ECO:0000256" key="2">
    <source>
        <dbReference type="ARBA" id="ARBA00002933"/>
    </source>
</evidence>
<comment type="cofactor">
    <cofactor evidence="14">
        <name>[4Fe-4S] cluster</name>
        <dbReference type="ChEBI" id="CHEBI:49883"/>
    </cofactor>
    <text evidence="14">Binds 1 [4Fe-4S] cluster.</text>
</comment>
<dbReference type="AlphaFoldDB" id="A0A944CF46"/>
<dbReference type="CDD" id="cd00056">
    <property type="entry name" value="ENDO3c"/>
    <property type="match status" value="1"/>
</dbReference>
<keyword evidence="8 14" id="KW-0227">DNA damage</keyword>
<dbReference type="InterPro" id="IPR005760">
    <property type="entry name" value="A/G_AdeGlyc_MutY"/>
</dbReference>
<dbReference type="GO" id="GO:0000701">
    <property type="term" value="F:purine-specific mismatch base pair DNA N-glycosylase activity"/>
    <property type="evidence" value="ECO:0007669"/>
    <property type="project" value="UniProtKB-EC"/>
</dbReference>
<dbReference type="GO" id="GO:0006284">
    <property type="term" value="P:base-excision repair"/>
    <property type="evidence" value="ECO:0007669"/>
    <property type="project" value="UniProtKB-UniRule"/>
</dbReference>
<dbReference type="InterPro" id="IPR015797">
    <property type="entry name" value="NUDIX_hydrolase-like_dom_sf"/>
</dbReference>
<protein>
    <recommendedName>
        <fullName evidence="5 14">Adenine DNA glycosylase</fullName>
        <ecNumber evidence="4 14">3.2.2.31</ecNumber>
    </recommendedName>
</protein>
<comment type="catalytic activity">
    <reaction evidence="1 14">
        <text>Hydrolyzes free adenine bases from 7,8-dihydro-8-oxoguanine:adenine mismatched double-stranded DNA, leaving an apurinic site.</text>
        <dbReference type="EC" id="3.2.2.31"/>
    </reaction>
</comment>
<dbReference type="Gene3D" id="1.10.1670.10">
    <property type="entry name" value="Helix-hairpin-Helix base-excision DNA repair enzymes (C-terminal)"/>
    <property type="match status" value="1"/>
</dbReference>
<dbReference type="Pfam" id="PF14815">
    <property type="entry name" value="NUDIX_4"/>
    <property type="match status" value="1"/>
</dbReference>
<keyword evidence="13 14" id="KW-0326">Glycosidase</keyword>
<dbReference type="Proteomes" id="UP000705379">
    <property type="component" value="Unassembled WGS sequence"/>
</dbReference>
<dbReference type="Gene3D" id="3.90.79.10">
    <property type="entry name" value="Nucleoside Triphosphate Pyrophosphohydrolase"/>
    <property type="match status" value="1"/>
</dbReference>
<dbReference type="RefSeq" id="WP_213216742.1">
    <property type="nucleotide sequence ID" value="NZ_QTKU01000003.1"/>
</dbReference>
<evidence type="ECO:0000256" key="1">
    <source>
        <dbReference type="ARBA" id="ARBA00000843"/>
    </source>
</evidence>
<evidence type="ECO:0000313" key="16">
    <source>
        <dbReference type="EMBL" id="MBS8261335.1"/>
    </source>
</evidence>
<dbReference type="GO" id="GO:0032357">
    <property type="term" value="F:oxidized purine DNA binding"/>
    <property type="evidence" value="ECO:0007669"/>
    <property type="project" value="TreeGrafter"/>
</dbReference>
<evidence type="ECO:0000256" key="10">
    <source>
        <dbReference type="ARBA" id="ARBA00023004"/>
    </source>
</evidence>
<dbReference type="SUPFAM" id="SSF55811">
    <property type="entry name" value="Nudix"/>
    <property type="match status" value="1"/>
</dbReference>
<name>A0A944CF46_9HYPH</name>
<dbReference type="InterPro" id="IPR023170">
    <property type="entry name" value="HhH_base_excis_C"/>
</dbReference>
<dbReference type="EC" id="3.2.2.31" evidence="4 14"/>
<dbReference type="GO" id="GO:0035485">
    <property type="term" value="F:adenine/guanine mispair binding"/>
    <property type="evidence" value="ECO:0007669"/>
    <property type="project" value="TreeGrafter"/>
</dbReference>
<dbReference type="InterPro" id="IPR000445">
    <property type="entry name" value="HhH_motif"/>
</dbReference>
<dbReference type="InterPro" id="IPR004035">
    <property type="entry name" value="Endouclease-III_FeS-bd_BS"/>
</dbReference>
<feature type="domain" description="HhH-GPD" evidence="15">
    <location>
        <begin position="47"/>
        <end position="196"/>
    </location>
</feature>
<dbReference type="GO" id="GO:0046872">
    <property type="term" value="F:metal ion binding"/>
    <property type="evidence" value="ECO:0007669"/>
    <property type="project" value="UniProtKB-UniRule"/>
</dbReference>
<evidence type="ECO:0000256" key="6">
    <source>
        <dbReference type="ARBA" id="ARBA00022485"/>
    </source>
</evidence>
<dbReference type="EMBL" id="QTKU01000003">
    <property type="protein sequence ID" value="MBS8261335.1"/>
    <property type="molecule type" value="Genomic_DNA"/>
</dbReference>
<dbReference type="Pfam" id="PF00633">
    <property type="entry name" value="HHH"/>
    <property type="match status" value="1"/>
</dbReference>
<dbReference type="PANTHER" id="PTHR42944:SF1">
    <property type="entry name" value="ADENINE DNA GLYCOSYLASE"/>
    <property type="match status" value="1"/>
</dbReference>
<evidence type="ECO:0000256" key="8">
    <source>
        <dbReference type="ARBA" id="ARBA00022763"/>
    </source>
</evidence>
<dbReference type="InterPro" id="IPR003265">
    <property type="entry name" value="HhH-GPD_domain"/>
</dbReference>
<keyword evidence="9" id="KW-0378">Hydrolase</keyword>
<evidence type="ECO:0000256" key="11">
    <source>
        <dbReference type="ARBA" id="ARBA00023014"/>
    </source>
</evidence>
<evidence type="ECO:0000313" key="17">
    <source>
        <dbReference type="Proteomes" id="UP000705379"/>
    </source>
</evidence>
<dbReference type="NCBIfam" id="TIGR01084">
    <property type="entry name" value="mutY"/>
    <property type="match status" value="1"/>
</dbReference>
<dbReference type="PANTHER" id="PTHR42944">
    <property type="entry name" value="ADENINE DNA GLYCOSYLASE"/>
    <property type="match status" value="1"/>
</dbReference>
<comment type="similarity">
    <text evidence="3 14">Belongs to the Nth/MutY family.</text>
</comment>
<dbReference type="Gene3D" id="1.10.340.30">
    <property type="entry name" value="Hypothetical protein, domain 2"/>
    <property type="match status" value="1"/>
</dbReference>
<evidence type="ECO:0000256" key="9">
    <source>
        <dbReference type="ARBA" id="ARBA00022801"/>
    </source>
</evidence>
<dbReference type="PROSITE" id="PS00764">
    <property type="entry name" value="ENDONUCLEASE_III_1"/>
    <property type="match status" value="1"/>
</dbReference>
<keyword evidence="12" id="KW-0234">DNA repair</keyword>